<feature type="compositionally biased region" description="Basic and acidic residues" evidence="1">
    <location>
        <begin position="31"/>
        <end position="41"/>
    </location>
</feature>
<evidence type="ECO:0000313" key="3">
    <source>
        <dbReference type="Proteomes" id="UP000240978"/>
    </source>
</evidence>
<accession>A0A2P8G139</accession>
<name>A0A2P8G139_9BACT</name>
<dbReference type="RefSeq" id="WP_106604012.1">
    <property type="nucleotide sequence ID" value="NZ_PYGK01000009.1"/>
</dbReference>
<dbReference type="AlphaFoldDB" id="A0A2P8G139"/>
<reference evidence="2 3" key="1">
    <citation type="submission" date="2018-03" db="EMBL/GenBank/DDBJ databases">
        <title>Genomic Encyclopedia of Archaeal and Bacterial Type Strains, Phase II (KMG-II): from individual species to whole genera.</title>
        <authorList>
            <person name="Goeker M."/>
        </authorList>
    </citation>
    <scope>NUCLEOTIDE SEQUENCE [LARGE SCALE GENOMIC DNA]</scope>
    <source>
        <strain evidence="2 3">DSM 18107</strain>
    </source>
</reference>
<feature type="compositionally biased region" description="Basic and acidic residues" evidence="1">
    <location>
        <begin position="1"/>
        <end position="12"/>
    </location>
</feature>
<dbReference type="Proteomes" id="UP000240978">
    <property type="component" value="Unassembled WGS sequence"/>
</dbReference>
<organism evidence="2 3">
    <name type="scientific">Chitinophaga ginsengisoli</name>
    <dbReference type="NCBI Taxonomy" id="363837"/>
    <lineage>
        <taxon>Bacteria</taxon>
        <taxon>Pseudomonadati</taxon>
        <taxon>Bacteroidota</taxon>
        <taxon>Chitinophagia</taxon>
        <taxon>Chitinophagales</taxon>
        <taxon>Chitinophagaceae</taxon>
        <taxon>Chitinophaga</taxon>
    </lineage>
</organism>
<proteinExistence type="predicted"/>
<comment type="caution">
    <text evidence="2">The sequence shown here is derived from an EMBL/GenBank/DDBJ whole genome shotgun (WGS) entry which is preliminary data.</text>
</comment>
<feature type="compositionally biased region" description="Basic and acidic residues" evidence="1">
    <location>
        <begin position="53"/>
        <end position="64"/>
    </location>
</feature>
<dbReference type="OrthoDB" id="678752at2"/>
<dbReference type="EMBL" id="PYGK01000009">
    <property type="protein sequence ID" value="PSL27676.1"/>
    <property type="molecule type" value="Genomic_DNA"/>
</dbReference>
<protein>
    <submittedName>
        <fullName evidence="2">Uncharacterized protein</fullName>
    </submittedName>
</protein>
<evidence type="ECO:0000313" key="2">
    <source>
        <dbReference type="EMBL" id="PSL27676.1"/>
    </source>
</evidence>
<sequence length="64" mass="7401">MTIRKSTNERRAIKQVKRKNAGATSVAKAAPKKEFNDDKNNTLEGYDENEYDEKDKADEKRRKA</sequence>
<evidence type="ECO:0000256" key="1">
    <source>
        <dbReference type="SAM" id="MobiDB-lite"/>
    </source>
</evidence>
<keyword evidence="3" id="KW-1185">Reference proteome</keyword>
<gene>
    <name evidence="2" type="ORF">CLV42_109213</name>
</gene>
<feature type="region of interest" description="Disordered" evidence="1">
    <location>
        <begin position="1"/>
        <end position="64"/>
    </location>
</feature>